<organism evidence="1 2">
    <name type="scientific">Candidozyma auris</name>
    <name type="common">Yeast</name>
    <name type="synonym">Candida auris</name>
    <dbReference type="NCBI Taxonomy" id="498019"/>
    <lineage>
        <taxon>Eukaryota</taxon>
        <taxon>Fungi</taxon>
        <taxon>Dikarya</taxon>
        <taxon>Ascomycota</taxon>
        <taxon>Saccharomycotina</taxon>
        <taxon>Pichiomycetes</taxon>
        <taxon>Metschnikowiaceae</taxon>
        <taxon>Candidozyma</taxon>
    </lineage>
</organism>
<reference evidence="2" key="1">
    <citation type="journal article" date="2015" name="BMC Genomics">
        <title>Draft genome of a commonly misdiagnosed multidrug resistant pathogen Candida auris.</title>
        <authorList>
            <person name="Chatterjee S."/>
            <person name="Alampalli S.V."/>
            <person name="Nageshan R.K."/>
            <person name="Chettiar S.T."/>
            <person name="Joshi S."/>
            <person name="Tatu U.S."/>
        </authorList>
    </citation>
    <scope>NUCLEOTIDE SEQUENCE [LARGE SCALE GENOMIC DNA]</scope>
    <source>
        <strain evidence="2">6684</strain>
    </source>
</reference>
<accession>A0A0L0P5U4</accession>
<gene>
    <name evidence="1" type="ORF">QG37_00999</name>
</gene>
<dbReference type="Proteomes" id="UP000037122">
    <property type="component" value="Unassembled WGS sequence"/>
</dbReference>
<proteinExistence type="predicted"/>
<comment type="caution">
    <text evidence="1">The sequence shown here is derived from an EMBL/GenBank/DDBJ whole genome shotgun (WGS) entry which is preliminary data.</text>
</comment>
<sequence>MCGRGARVGNAKVRFYVFVSEQARQKDASREEKWVFYLGASIDFLNCTGGILRSRVRFPLGENFAFDLILQ</sequence>
<dbReference type="EMBL" id="LGST01000008">
    <property type="protein sequence ID" value="KNE01664.1"/>
    <property type="molecule type" value="Genomic_DNA"/>
</dbReference>
<dbReference type="AlphaFoldDB" id="A0A0L0P5U4"/>
<protein>
    <submittedName>
        <fullName evidence="1">Uncharacterized protein</fullName>
    </submittedName>
</protein>
<evidence type="ECO:0000313" key="2">
    <source>
        <dbReference type="Proteomes" id="UP000037122"/>
    </source>
</evidence>
<dbReference type="VEuPathDB" id="FungiDB:QG37_00999"/>
<name>A0A0L0P5U4_CANAR</name>
<evidence type="ECO:0000313" key="1">
    <source>
        <dbReference type="EMBL" id="KNE01664.1"/>
    </source>
</evidence>